<organism evidence="2 3">
    <name type="scientific">Actinopolymorpha rutila</name>
    <dbReference type="NCBI Taxonomy" id="446787"/>
    <lineage>
        <taxon>Bacteria</taxon>
        <taxon>Bacillati</taxon>
        <taxon>Actinomycetota</taxon>
        <taxon>Actinomycetes</taxon>
        <taxon>Propionibacteriales</taxon>
        <taxon>Actinopolymorphaceae</taxon>
        <taxon>Actinopolymorpha</taxon>
    </lineage>
</organism>
<dbReference type="Proteomes" id="UP000579605">
    <property type="component" value="Unassembled WGS sequence"/>
</dbReference>
<dbReference type="AlphaFoldDB" id="A0A852Z4Z0"/>
<dbReference type="EMBL" id="JACBZH010000001">
    <property type="protein sequence ID" value="NYH88427.1"/>
    <property type="molecule type" value="Genomic_DNA"/>
</dbReference>
<name>A0A852Z4Z0_9ACTN</name>
<sequence length="332" mass="33866">MSVLVSRRVGVSLAKDVRTGRAGGTTGVRHRIRVGDVATSPGLALCVVRVRAAGGLLGLGVPGAIAAGGLRGLGVLSLGARGAAGVAGARVLLSGLALGLAFGVGGLAGAGHGADGVEVVDGAEPEAVHQLLQSDEHGDAVSAASAVGGGFPLGHPGDQFGERVPTLLVQRPFVGVGAGVGGDESFDDLAELFHLQHRQLDHHGLGAGNAVGQVLQGPFAFGGAFVLGQLLSQSAFPLLRREHLQQVPSQHPHVVGVPPLRLFDQVILRLVELAGADVGGQVLDRERDHLRMPKRQLPTGKSPRGQGHRAVQIPGQHHRRTGVPARHPLGVA</sequence>
<feature type="region of interest" description="Disordered" evidence="1">
    <location>
        <begin position="287"/>
        <end position="332"/>
    </location>
</feature>
<proteinExistence type="predicted"/>
<comment type="caution">
    <text evidence="2">The sequence shown here is derived from an EMBL/GenBank/DDBJ whole genome shotgun (WGS) entry which is preliminary data.</text>
</comment>
<evidence type="ECO:0000256" key="1">
    <source>
        <dbReference type="SAM" id="MobiDB-lite"/>
    </source>
</evidence>
<accession>A0A852Z4Z0</accession>
<evidence type="ECO:0000313" key="2">
    <source>
        <dbReference type="EMBL" id="NYH88427.1"/>
    </source>
</evidence>
<reference evidence="2 3" key="1">
    <citation type="submission" date="2020-07" db="EMBL/GenBank/DDBJ databases">
        <title>Sequencing the genomes of 1000 actinobacteria strains.</title>
        <authorList>
            <person name="Klenk H.-P."/>
        </authorList>
    </citation>
    <scope>NUCLEOTIDE SEQUENCE [LARGE SCALE GENOMIC DNA]</scope>
    <source>
        <strain evidence="2 3">DSM 18448</strain>
    </source>
</reference>
<evidence type="ECO:0000313" key="3">
    <source>
        <dbReference type="Proteomes" id="UP000579605"/>
    </source>
</evidence>
<keyword evidence="3" id="KW-1185">Reference proteome</keyword>
<protein>
    <submittedName>
        <fullName evidence="2">Uncharacterized protein</fullName>
    </submittedName>
</protein>
<gene>
    <name evidence="2" type="ORF">F4554_001065</name>
</gene>